<dbReference type="Gene3D" id="3.40.50.10810">
    <property type="entry name" value="Tandem AAA-ATPase domain"/>
    <property type="match status" value="1"/>
</dbReference>
<dbReference type="InterPro" id="IPR000330">
    <property type="entry name" value="SNF2_N"/>
</dbReference>
<proteinExistence type="predicted"/>
<dbReference type="PANTHER" id="PTHR10799">
    <property type="entry name" value="SNF2/RAD54 HELICASE FAMILY"/>
    <property type="match status" value="1"/>
</dbReference>
<dbReference type="SMART" id="SM00487">
    <property type="entry name" value="DEXDc"/>
    <property type="match status" value="1"/>
</dbReference>
<sequence>MISEIALNKVCRPAILGRGRIIAQRGASIRDRECSYDGGVTRLRGKVASSSGYADHYDASIEFDEAADTVLDFDCTCPAAARYPGPCKHSIALALDFNRDPSKYRGYDRLQHASTSTVLGEYLDRVALAARPRVGTATPEPPGGIRLEPTLVHDRDMFLRLRVCGSRGAYVVRSLSDLVADVSNRAFREYGRKLAFVHDPDAFDPRSRELLDFLARCVQNRRSYASERMYGRVYASSGQSSAMPGRELRLSGPEVDDLLQVMLDGELVFESSSQSSERRTVTVRDGDPNVALNVVEAGDDGFELVRRGKAEFFSGGSHLYAVQSGTLFRCTPALAAQATFLTGVYDSTTPHLTLSQKDAPRFAATLLPQLEHAMSVSVPEEVARLRPVPCKLEFYLDFRDVGVTCDVQAVYGERRYHVLARELGQQLDVGRDIAAETDARRLAQRYLTVGEGAMATIPAKADVAIARLMFEGVPEFSRIGSVYTTPEFDHLLNRSKPEVRLKLSVRSNLIDLSVSATDLPLDELYALLSSYRKRRRFHRLRDGSFLDLSKLDLGETERLAEELGLSSRDLARGHVSVPSYKAFLLDSIMGDEEKDASFRDYVESFRSVDPSRYQLPASLRGSLRPYQVVGFQWLSALCDMGFGGILADEMGLGKSVQLISLLLARRGSGPTLVVCPASLVYNWQAELEKFAPQLDVAVVAGTVPERSRVRGESHEVYVTSYDLLRRDVESWARMPLWCEVLDEAQYIKNHETLAARAVKALDAQHRFALTGTPIENRLSELWSIFDFLMPGLLGSYDRFRERYETPISEGDDEVAERLREAVGPFVLRRLKADVLRDLPDKLEQVVYARMEGEQRSLYLAHEQALRLSLSKGDDDSFGTQKLQVLAELTRLRQICCDPRLLYEDYDGPSCKLQTIMDLVDSVVDAQQKMLVFSQFTSYLDIIADELDKRDVPYYTITGATPKRRRLELVDAFNADDTPVFLISLKAGGTGLNLVGASVVVHADPWWNAAAQDQATDRAHRIGQTRDVTVYKVIARDTIEDRILALQDAKSDLADQVVGTGGGMSLGSLRKEDLIELLGD</sequence>
<dbReference type="PROSITE" id="PS51192">
    <property type="entry name" value="HELICASE_ATP_BIND_1"/>
    <property type="match status" value="1"/>
</dbReference>
<organism evidence="6 7">
    <name type="scientific">Olsenella porci</name>
    <dbReference type="NCBI Taxonomy" id="2652279"/>
    <lineage>
        <taxon>Bacteria</taxon>
        <taxon>Bacillati</taxon>
        <taxon>Actinomycetota</taxon>
        <taxon>Coriobacteriia</taxon>
        <taxon>Coriobacteriales</taxon>
        <taxon>Atopobiaceae</taxon>
        <taxon>Olsenella</taxon>
    </lineage>
</organism>
<dbReference type="PROSITE" id="PS51194">
    <property type="entry name" value="HELICASE_CTER"/>
    <property type="match status" value="1"/>
</dbReference>
<dbReference type="EMBL" id="VUNC01000001">
    <property type="protein sequence ID" value="MST72012.1"/>
    <property type="molecule type" value="Genomic_DNA"/>
</dbReference>
<dbReference type="CDD" id="cd18012">
    <property type="entry name" value="DEXQc_arch_SWI2_SNF2"/>
    <property type="match status" value="1"/>
</dbReference>
<dbReference type="Pfam" id="PF00176">
    <property type="entry name" value="SNF2-rel_dom"/>
    <property type="match status" value="1"/>
</dbReference>
<comment type="caution">
    <text evidence="6">The sequence shown here is derived from an EMBL/GenBank/DDBJ whole genome shotgun (WGS) entry which is preliminary data.</text>
</comment>
<dbReference type="InterPro" id="IPR013663">
    <property type="entry name" value="Helicase_SWF/SNF/SWI_bac"/>
</dbReference>
<dbReference type="InterPro" id="IPR001650">
    <property type="entry name" value="Helicase_C-like"/>
</dbReference>
<dbReference type="InterPro" id="IPR038718">
    <property type="entry name" value="SNF2-like_sf"/>
</dbReference>
<keyword evidence="2" id="KW-0863">Zinc-finger</keyword>
<dbReference type="AlphaFoldDB" id="A0A6N7X8Z8"/>
<keyword evidence="6" id="KW-0347">Helicase</keyword>
<reference evidence="6 7" key="1">
    <citation type="submission" date="2019-08" db="EMBL/GenBank/DDBJ databases">
        <title>In-depth cultivation of the pig gut microbiome towards novel bacterial diversity and tailored functional studies.</title>
        <authorList>
            <person name="Wylensek D."/>
            <person name="Hitch T.C.A."/>
            <person name="Clavel T."/>
        </authorList>
    </citation>
    <scope>NUCLEOTIDE SEQUENCE [LARGE SCALE GENOMIC DNA]</scope>
    <source>
        <strain evidence="6 7">CA-Schmier-601-WT-1</strain>
    </source>
</reference>
<evidence type="ECO:0000259" key="4">
    <source>
        <dbReference type="PROSITE" id="PS51192"/>
    </source>
</evidence>
<keyword evidence="2" id="KW-0862">Zinc</keyword>
<evidence type="ECO:0000313" key="6">
    <source>
        <dbReference type="EMBL" id="MST72012.1"/>
    </source>
</evidence>
<evidence type="ECO:0000256" key="2">
    <source>
        <dbReference type="PROSITE-ProRule" id="PRU00325"/>
    </source>
</evidence>
<feature type="domain" description="SWIM-type" evidence="3">
    <location>
        <begin position="57"/>
        <end position="98"/>
    </location>
</feature>
<dbReference type="Pfam" id="PF00271">
    <property type="entry name" value="Helicase_C"/>
    <property type="match status" value="1"/>
</dbReference>
<dbReference type="SUPFAM" id="SSF52540">
    <property type="entry name" value="P-loop containing nucleoside triphosphate hydrolases"/>
    <property type="match status" value="2"/>
</dbReference>
<keyword evidence="1" id="KW-0378">Hydrolase</keyword>
<dbReference type="InterPro" id="IPR049730">
    <property type="entry name" value="SNF2/RAD54-like_C"/>
</dbReference>
<evidence type="ECO:0000259" key="3">
    <source>
        <dbReference type="PROSITE" id="PS50966"/>
    </source>
</evidence>
<evidence type="ECO:0000256" key="1">
    <source>
        <dbReference type="ARBA" id="ARBA00022801"/>
    </source>
</evidence>
<dbReference type="RefSeq" id="WP_154433734.1">
    <property type="nucleotide sequence ID" value="NZ_VUNC01000001.1"/>
</dbReference>
<keyword evidence="6" id="KW-0067">ATP-binding</keyword>
<dbReference type="Pfam" id="PF08455">
    <property type="entry name" value="SNF2_assoc"/>
    <property type="match status" value="1"/>
</dbReference>
<dbReference type="PROSITE" id="PS50966">
    <property type="entry name" value="ZF_SWIM"/>
    <property type="match status" value="1"/>
</dbReference>
<dbReference type="GO" id="GO:0008270">
    <property type="term" value="F:zinc ion binding"/>
    <property type="evidence" value="ECO:0007669"/>
    <property type="project" value="UniProtKB-KW"/>
</dbReference>
<dbReference type="GO" id="GO:0005524">
    <property type="term" value="F:ATP binding"/>
    <property type="evidence" value="ECO:0007669"/>
    <property type="project" value="InterPro"/>
</dbReference>
<keyword evidence="2" id="KW-0479">Metal-binding</keyword>
<dbReference type="Pfam" id="PF04434">
    <property type="entry name" value="SWIM"/>
    <property type="match status" value="1"/>
</dbReference>
<name>A0A6N7X8Z8_9ACTN</name>
<protein>
    <submittedName>
        <fullName evidence="6">Helicase SNF2</fullName>
    </submittedName>
</protein>
<evidence type="ECO:0000313" key="7">
    <source>
        <dbReference type="Proteomes" id="UP000469325"/>
    </source>
</evidence>
<dbReference type="InterPro" id="IPR007527">
    <property type="entry name" value="Znf_SWIM"/>
</dbReference>
<dbReference type="SMART" id="SM00490">
    <property type="entry name" value="HELICc"/>
    <property type="match status" value="1"/>
</dbReference>
<dbReference type="GO" id="GO:0004386">
    <property type="term" value="F:helicase activity"/>
    <property type="evidence" value="ECO:0007669"/>
    <property type="project" value="UniProtKB-KW"/>
</dbReference>
<dbReference type="Gene3D" id="3.40.50.300">
    <property type="entry name" value="P-loop containing nucleotide triphosphate hydrolases"/>
    <property type="match status" value="1"/>
</dbReference>
<feature type="domain" description="Helicase ATP-binding" evidence="4">
    <location>
        <begin position="635"/>
        <end position="791"/>
    </location>
</feature>
<feature type="domain" description="Helicase C-terminal" evidence="5">
    <location>
        <begin position="917"/>
        <end position="1074"/>
    </location>
</feature>
<dbReference type="CDD" id="cd18793">
    <property type="entry name" value="SF2_C_SNF"/>
    <property type="match status" value="1"/>
</dbReference>
<accession>A0A6N7X8Z8</accession>
<dbReference type="Proteomes" id="UP000469325">
    <property type="component" value="Unassembled WGS sequence"/>
</dbReference>
<keyword evidence="6" id="KW-0547">Nucleotide-binding</keyword>
<dbReference type="InterPro" id="IPR027417">
    <property type="entry name" value="P-loop_NTPase"/>
</dbReference>
<keyword evidence="7" id="KW-1185">Reference proteome</keyword>
<evidence type="ECO:0000259" key="5">
    <source>
        <dbReference type="PROSITE" id="PS51194"/>
    </source>
</evidence>
<dbReference type="InterPro" id="IPR014001">
    <property type="entry name" value="Helicase_ATP-bd"/>
</dbReference>
<dbReference type="GO" id="GO:0016787">
    <property type="term" value="F:hydrolase activity"/>
    <property type="evidence" value="ECO:0007669"/>
    <property type="project" value="UniProtKB-KW"/>
</dbReference>
<gene>
    <name evidence="6" type="ORF">FYJ68_02650</name>
</gene>